<comment type="cofactor">
    <cofactor evidence="15">
        <name>Mg(2+)</name>
        <dbReference type="ChEBI" id="CHEBI:18420"/>
    </cofactor>
    <text evidence="15">Binds 2 Mg(2+) ions per monomer.</text>
</comment>
<keyword evidence="20" id="KW-1185">Reference proteome</keyword>
<dbReference type="InterPro" id="IPR012337">
    <property type="entry name" value="RNaseH-like_sf"/>
</dbReference>
<evidence type="ECO:0000256" key="9">
    <source>
        <dbReference type="ARBA" id="ARBA00022842"/>
    </source>
</evidence>
<dbReference type="PROSITE" id="PS51784">
    <property type="entry name" value="EXOI_SH3"/>
    <property type="match status" value="1"/>
</dbReference>
<protein>
    <recommendedName>
        <fullName evidence="3">Exodeoxyribonuclease I</fullName>
        <ecNumber evidence="2">3.1.11.1</ecNumber>
    </recommendedName>
    <alternativeName>
        <fullName evidence="12">DNA deoxyribophosphodiesterase</fullName>
    </alternativeName>
</protein>
<dbReference type="GO" id="GO:0046872">
    <property type="term" value="F:metal ion binding"/>
    <property type="evidence" value="ECO:0007669"/>
    <property type="project" value="UniProtKB-KW"/>
</dbReference>
<dbReference type="OrthoDB" id="9763470at2"/>
<evidence type="ECO:0000256" key="11">
    <source>
        <dbReference type="ARBA" id="ARBA00023204"/>
    </source>
</evidence>
<evidence type="ECO:0000256" key="12">
    <source>
        <dbReference type="ARBA" id="ARBA00031220"/>
    </source>
</evidence>
<evidence type="ECO:0000256" key="2">
    <source>
        <dbReference type="ARBA" id="ARBA00012108"/>
    </source>
</evidence>
<evidence type="ECO:0000256" key="5">
    <source>
        <dbReference type="ARBA" id="ARBA00022723"/>
    </source>
</evidence>
<keyword evidence="10" id="KW-0238">DNA-binding</keyword>
<dbReference type="Gene3D" id="1.20.1280.70">
    <property type="entry name" value="Exonuclease ExoI, domain 3"/>
    <property type="match status" value="1"/>
</dbReference>
<evidence type="ECO:0000313" key="20">
    <source>
        <dbReference type="Proteomes" id="UP000472580"/>
    </source>
</evidence>
<gene>
    <name evidence="19" type="primary">sbcB</name>
    <name evidence="19" type="ORF">E5987_08190</name>
</gene>
<evidence type="ECO:0000256" key="1">
    <source>
        <dbReference type="ARBA" id="ARBA00000563"/>
    </source>
</evidence>
<evidence type="ECO:0000256" key="10">
    <source>
        <dbReference type="ARBA" id="ARBA00023125"/>
    </source>
</evidence>
<dbReference type="InterPro" id="IPR058561">
    <property type="entry name" value="Exonuc_1_C"/>
</dbReference>
<evidence type="ECO:0000256" key="4">
    <source>
        <dbReference type="ARBA" id="ARBA00022722"/>
    </source>
</evidence>
<keyword evidence="8" id="KW-0269">Exonuclease</keyword>
<keyword evidence="16" id="KW-0175">Coiled coil</keyword>
<feature type="binding site" evidence="15">
    <location>
        <position position="17"/>
    </location>
    <ligand>
        <name>Mg(2+)</name>
        <dbReference type="ChEBI" id="CHEBI:18420"/>
        <label>2</label>
    </ligand>
</feature>
<feature type="binding site" evidence="15">
    <location>
        <position position="15"/>
    </location>
    <ligand>
        <name>Mg(2+)</name>
        <dbReference type="ChEBI" id="CHEBI:18420"/>
        <label>1</label>
    </ligand>
</feature>
<dbReference type="CDD" id="cd06138">
    <property type="entry name" value="ExoI_N"/>
    <property type="match status" value="1"/>
</dbReference>
<comment type="subunit">
    <text evidence="13">Monomer. Interacts with ssb (via C-terminus); this interaction stimulates the exonuclease activity by recruiting the enzyme to its substrate.</text>
</comment>
<dbReference type="InterPro" id="IPR013620">
    <property type="entry name" value="Exonuc_1_SH3"/>
</dbReference>
<dbReference type="InterPro" id="IPR013520">
    <property type="entry name" value="Ribonucl_H"/>
</dbReference>
<dbReference type="EMBL" id="WSRP01000024">
    <property type="protein sequence ID" value="MVX57186.1"/>
    <property type="molecule type" value="Genomic_DNA"/>
</dbReference>
<dbReference type="SMART" id="SM00479">
    <property type="entry name" value="EXOIII"/>
    <property type="match status" value="1"/>
</dbReference>
<evidence type="ECO:0000256" key="14">
    <source>
        <dbReference type="PIRSR" id="PIRSR000977-1"/>
    </source>
</evidence>
<organism evidence="19 20">
    <name type="scientific">Parasutterella muris</name>
    <dbReference type="NCBI Taxonomy" id="2565572"/>
    <lineage>
        <taxon>Bacteria</taxon>
        <taxon>Pseudomonadati</taxon>
        <taxon>Pseudomonadota</taxon>
        <taxon>Betaproteobacteria</taxon>
        <taxon>Burkholderiales</taxon>
        <taxon>Sutterellaceae</taxon>
        <taxon>Parasutterella</taxon>
    </lineage>
</organism>
<reference evidence="19 20" key="1">
    <citation type="submission" date="2019-12" db="EMBL/GenBank/DDBJ databases">
        <title>Microbes associate with the intestines of laboratory mice.</title>
        <authorList>
            <person name="Navarre W."/>
            <person name="Wong E."/>
        </authorList>
    </citation>
    <scope>NUCLEOTIDE SEQUENCE [LARGE SCALE GENOMIC DNA]</scope>
    <source>
        <strain evidence="19 20">NM82_D38</strain>
    </source>
</reference>
<keyword evidence="4" id="KW-0540">Nuclease</keyword>
<evidence type="ECO:0000259" key="17">
    <source>
        <dbReference type="PROSITE" id="PS51784"/>
    </source>
</evidence>
<keyword evidence="11" id="KW-0234">DNA repair</keyword>
<keyword evidence="9 15" id="KW-0460">Magnesium</keyword>
<dbReference type="Gene3D" id="3.30.1520.20">
    <property type="entry name" value="Exonuclease ExoI, domain 2"/>
    <property type="match status" value="1"/>
</dbReference>
<dbReference type="Proteomes" id="UP000472580">
    <property type="component" value="Unassembled WGS sequence"/>
</dbReference>
<comment type="caution">
    <text evidence="19">The sequence shown here is derived from an EMBL/GenBank/DDBJ whole genome shotgun (WGS) entry which is preliminary data.</text>
</comment>
<dbReference type="Gene3D" id="3.30.420.10">
    <property type="entry name" value="Ribonuclease H-like superfamily/Ribonuclease H"/>
    <property type="match status" value="1"/>
</dbReference>
<dbReference type="SUPFAM" id="SSF53098">
    <property type="entry name" value="Ribonuclease H-like"/>
    <property type="match status" value="1"/>
</dbReference>
<dbReference type="Pfam" id="PF08411">
    <property type="entry name" value="ExoI_SH3"/>
    <property type="match status" value="1"/>
</dbReference>
<dbReference type="GO" id="GO:0003677">
    <property type="term" value="F:DNA binding"/>
    <property type="evidence" value="ECO:0007669"/>
    <property type="project" value="UniProtKB-KW"/>
</dbReference>
<evidence type="ECO:0000256" key="6">
    <source>
        <dbReference type="ARBA" id="ARBA00022763"/>
    </source>
</evidence>
<name>A0A6L6YHR6_9BURK</name>
<feature type="binding site" evidence="14">
    <location>
        <position position="167"/>
    </location>
    <ligand>
        <name>substrate</name>
    </ligand>
</feature>
<dbReference type="GO" id="GO:0008310">
    <property type="term" value="F:single-stranded DNA 3'-5' DNA exonuclease activity"/>
    <property type="evidence" value="ECO:0007669"/>
    <property type="project" value="UniProtKB-EC"/>
</dbReference>
<dbReference type="GO" id="GO:0006281">
    <property type="term" value="P:DNA repair"/>
    <property type="evidence" value="ECO:0007669"/>
    <property type="project" value="UniProtKB-KW"/>
</dbReference>
<evidence type="ECO:0000259" key="18">
    <source>
        <dbReference type="PROSITE" id="PS51785"/>
    </source>
</evidence>
<dbReference type="InterPro" id="IPR038649">
    <property type="entry name" value="EXOI_SH3_sf"/>
</dbReference>
<evidence type="ECO:0000256" key="3">
    <source>
        <dbReference type="ARBA" id="ARBA00019900"/>
    </source>
</evidence>
<dbReference type="AlphaFoldDB" id="A0A6L6YHR6"/>
<feature type="domain" description="ExoI C-terminal" evidence="18">
    <location>
        <begin position="367"/>
        <end position="492"/>
    </location>
</feature>
<dbReference type="NCBIfam" id="NF008746">
    <property type="entry name" value="PRK11779.1"/>
    <property type="match status" value="1"/>
</dbReference>
<dbReference type="FunFam" id="3.30.420.10:FF:000033">
    <property type="entry name" value="Exodeoxyribonuclease I"/>
    <property type="match status" value="1"/>
</dbReference>
<evidence type="ECO:0000256" key="15">
    <source>
        <dbReference type="PIRSR" id="PIRSR000977-2"/>
    </source>
</evidence>
<feature type="binding site" evidence="14">
    <location>
        <position position="17"/>
    </location>
    <ligand>
        <name>substrate</name>
    </ligand>
</feature>
<dbReference type="Pfam" id="PF26016">
    <property type="entry name" value="ExoI_C"/>
    <property type="match status" value="1"/>
</dbReference>
<dbReference type="RefSeq" id="WP_160335612.1">
    <property type="nucleotide sequence ID" value="NZ_WSRP01000024.1"/>
</dbReference>
<proteinExistence type="predicted"/>
<dbReference type="InterPro" id="IPR023607">
    <property type="entry name" value="Exodeoxyribonuclease_I"/>
</dbReference>
<keyword evidence="6" id="KW-0227">DNA damage</keyword>
<dbReference type="PIRSF" id="PIRSF000977">
    <property type="entry name" value="Exodeoxyribonuclease_I"/>
    <property type="match status" value="1"/>
</dbReference>
<feature type="binding site" evidence="15">
    <location>
        <position position="188"/>
    </location>
    <ligand>
        <name>Mg(2+)</name>
        <dbReference type="ChEBI" id="CHEBI:18420"/>
        <label>2</label>
    </ligand>
</feature>
<dbReference type="InterPro" id="IPR036397">
    <property type="entry name" value="RNaseH_sf"/>
</dbReference>
<dbReference type="InterPro" id="IPR034747">
    <property type="entry name" value="EXOI_SH3"/>
</dbReference>
<evidence type="ECO:0000256" key="16">
    <source>
        <dbReference type="SAM" id="Coils"/>
    </source>
</evidence>
<comment type="catalytic activity">
    <reaction evidence="1">
        <text>Exonucleolytic cleavage in the 3'- to 5'-direction to yield nucleoside 5'-phosphates.</text>
        <dbReference type="EC" id="3.1.11.1"/>
    </reaction>
</comment>
<keyword evidence="7 19" id="KW-0378">Hydrolase</keyword>
<feature type="coiled-coil region" evidence="16">
    <location>
        <begin position="457"/>
        <end position="484"/>
    </location>
</feature>
<evidence type="ECO:0000256" key="13">
    <source>
        <dbReference type="ARBA" id="ARBA00046792"/>
    </source>
</evidence>
<dbReference type="Pfam" id="PF00929">
    <property type="entry name" value="RNase_T"/>
    <property type="match status" value="1"/>
</dbReference>
<dbReference type="Gene3D" id="1.10.287.1240">
    <property type="match status" value="1"/>
</dbReference>
<keyword evidence="5 15" id="KW-0479">Metal-binding</keyword>
<evidence type="ECO:0000256" key="8">
    <source>
        <dbReference type="ARBA" id="ARBA00022839"/>
    </source>
</evidence>
<sequence length="497" mass="57352">MTQQAENNTTYLWFDYETFGANAIKDRPAQFGAVRTDASFNVLGRPIILYSQLADDYLPSAGASLITGITPMTLLEEENVMTESDFAESIYQQMIKPGTISIGFNSISFDDTVTRFLFWRNLIPPYTREKGEGRGRFDLFPFIKALYAFYPDTLNWPKREDGFVSMKLENLSKANGLSHEHAHDASSDAYATMLLAKLICQKKPKIWEYALTISRAENLVKLMSEQAPLLYVDPFRTHERSRGLRPVFPLMESPSIKGTWVCWDLNADPSAMMTISAEDMKTRLFVKAEGREKGVEPLPFVMINLKKQPFLVRGIGWVDKNGKGLFEHDAAYFLANAQKIREMKDRIPALNSLFAELAEKDSQRFDNQVVIPEEHLYFNNFPFSDRDKMTNFRKLSPMEMAERLPTIGYTKDELIRLTLYFMARNWPEETLEPDTEAQWRKYKMQKLVNGYGGSRTFEEFFSEIDELEKQYADDEAKLQILEEVREYGENLLADYQG</sequence>
<feature type="domain" description="ExoI SH3-like" evidence="17">
    <location>
        <begin position="204"/>
        <end position="362"/>
    </location>
</feature>
<dbReference type="PROSITE" id="PS51785">
    <property type="entry name" value="EXOI_C"/>
    <property type="match status" value="1"/>
</dbReference>
<evidence type="ECO:0000256" key="7">
    <source>
        <dbReference type="ARBA" id="ARBA00022801"/>
    </source>
</evidence>
<evidence type="ECO:0000313" key="19">
    <source>
        <dbReference type="EMBL" id="MVX57186.1"/>
    </source>
</evidence>
<dbReference type="EC" id="3.1.11.1" evidence="2"/>
<accession>A0A6L6YHR6</accession>